<dbReference type="SUPFAM" id="SSF56672">
    <property type="entry name" value="DNA/RNA polymerases"/>
    <property type="match status" value="1"/>
</dbReference>
<evidence type="ECO:0000313" key="3">
    <source>
        <dbReference type="Proteomes" id="UP000694548"/>
    </source>
</evidence>
<proteinExistence type="predicted"/>
<evidence type="ECO:0000259" key="1">
    <source>
        <dbReference type="PROSITE" id="PS50878"/>
    </source>
</evidence>
<reference evidence="2" key="1">
    <citation type="submission" date="2014-08" db="EMBL/GenBank/DDBJ databases">
        <authorList>
            <person name="Senf B."/>
            <person name="Petzold A."/>
            <person name="Downie B.R."/>
            <person name="Koch P."/>
            <person name="Platzer M."/>
        </authorList>
    </citation>
    <scope>NUCLEOTIDE SEQUENCE [LARGE SCALE GENOMIC DNA]</scope>
    <source>
        <strain evidence="2">GRZ</strain>
    </source>
</reference>
<dbReference type="PANTHER" id="PTHR33332">
    <property type="entry name" value="REVERSE TRANSCRIPTASE DOMAIN-CONTAINING PROTEIN"/>
    <property type="match status" value="1"/>
</dbReference>
<dbReference type="Proteomes" id="UP000694548">
    <property type="component" value="Chromosome sgr01"/>
</dbReference>
<reference evidence="2" key="2">
    <citation type="submission" date="2025-08" db="UniProtKB">
        <authorList>
            <consortium name="Ensembl"/>
        </authorList>
    </citation>
    <scope>IDENTIFICATION</scope>
</reference>
<feature type="domain" description="Reverse transcriptase" evidence="1">
    <location>
        <begin position="329"/>
        <end position="602"/>
    </location>
</feature>
<dbReference type="Ensembl" id="ENSNFUT00015008556.1">
    <property type="protein sequence ID" value="ENSNFUP00015008136.1"/>
    <property type="gene ID" value="ENSNFUG00015003997.1"/>
</dbReference>
<keyword evidence="3" id="KW-1185">Reference proteome</keyword>
<dbReference type="PROSITE" id="PS50878">
    <property type="entry name" value="RT_POL"/>
    <property type="match status" value="1"/>
</dbReference>
<dbReference type="CDD" id="cd01650">
    <property type="entry name" value="RT_nLTR_like"/>
    <property type="match status" value="1"/>
</dbReference>
<organism evidence="2 3">
    <name type="scientific">Nothobranchius furzeri</name>
    <name type="common">Turquoise killifish</name>
    <dbReference type="NCBI Taxonomy" id="105023"/>
    <lineage>
        <taxon>Eukaryota</taxon>
        <taxon>Metazoa</taxon>
        <taxon>Chordata</taxon>
        <taxon>Craniata</taxon>
        <taxon>Vertebrata</taxon>
        <taxon>Euteleostomi</taxon>
        <taxon>Actinopterygii</taxon>
        <taxon>Neopterygii</taxon>
        <taxon>Teleostei</taxon>
        <taxon>Neoteleostei</taxon>
        <taxon>Acanthomorphata</taxon>
        <taxon>Ovalentaria</taxon>
        <taxon>Atherinomorphae</taxon>
        <taxon>Cyprinodontiformes</taxon>
        <taxon>Nothobranchiidae</taxon>
        <taxon>Nothobranchius</taxon>
    </lineage>
</organism>
<sequence>MVLGDLNIHLDNPSSSGFLSLMSSFDVKLVQSPPTHKAGKALDLIFTRNGGIDTISVTLLHLSDHYFIHFSSTLHGRSTASSPMVSIRRNLRNLAPNHFSLVASTLPSSSTFSAYDVNHATESLCSTLCSCLNNLCPLATRPARSSQLHPWLNDTLRTLCSSVRAAERKWRKTKDPGHQLKFHELLSSFSASITDAKKAFYTDKILSSTDSQKLFSTFKTLLNPPSPPPTTRLSADTFASFFIDKVAAISKQFTQLATPEHSRPQTPSSPTISGPTASFSSFSPLNVNCVFKLLMCSRSTTCPLDPIPTKLLQAIAPTVATAVTHVINASLTSGTFPTSLKHAQVKPLLKKSLPPNHVANYQPISLLPFLSKVIERVAFKQITEYLSQNCLLDPYQSGFKKGHSTETALLAVNKSLKESRATAKSSVLILLDLSAAFDTVNHGFLLSTLSSMGITEKAHAWFESYLTGQSFSASWLGQSSTVHQLATGVPQGSVLGPLLFAMYTTSLGEIIRSNGFSYHCYADATQLYLSFPPDDHTVSARISNCLSDISKWMKSHHLQLNLSKTELLVILAKPSVQHNVSIQNGFLSLAPSKAVRNLGVVIDEHLTFKEHVASVACSCRFALYNI</sequence>
<reference evidence="2" key="3">
    <citation type="submission" date="2025-09" db="UniProtKB">
        <authorList>
            <consortium name="Ensembl"/>
        </authorList>
    </citation>
    <scope>IDENTIFICATION</scope>
</reference>
<accession>A0A8C6KMT6</accession>
<dbReference type="GeneTree" id="ENSGT01040000240375"/>
<dbReference type="InterPro" id="IPR000477">
    <property type="entry name" value="RT_dom"/>
</dbReference>
<dbReference type="AlphaFoldDB" id="A0A8C6KMT6"/>
<dbReference type="Pfam" id="PF00078">
    <property type="entry name" value="RVT_1"/>
    <property type="match status" value="1"/>
</dbReference>
<evidence type="ECO:0000313" key="2">
    <source>
        <dbReference type="Ensembl" id="ENSNFUP00015008136.1"/>
    </source>
</evidence>
<dbReference type="InterPro" id="IPR043502">
    <property type="entry name" value="DNA/RNA_pol_sf"/>
</dbReference>
<protein>
    <recommendedName>
        <fullName evidence="1">Reverse transcriptase domain-containing protein</fullName>
    </recommendedName>
</protein>
<name>A0A8C6KMT6_NOTFU</name>